<keyword evidence="1" id="KW-0472">Membrane</keyword>
<reference evidence="2 3" key="1">
    <citation type="submission" date="2016-11" db="EMBL/GenBank/DDBJ databases">
        <authorList>
            <person name="Jaros S."/>
            <person name="Januszkiewicz K."/>
            <person name="Wedrychowicz H."/>
        </authorList>
    </citation>
    <scope>NUCLEOTIDE SEQUENCE [LARGE SCALE GENOMIC DNA]</scope>
    <source>
        <strain evidence="2 3">DSM 100565</strain>
    </source>
</reference>
<dbReference type="OrthoDB" id="7406133at2"/>
<proteinExistence type="predicted"/>
<protein>
    <submittedName>
        <fullName evidence="2">Uncharacterized protein</fullName>
    </submittedName>
</protein>
<keyword evidence="1" id="KW-0812">Transmembrane</keyword>
<gene>
    <name evidence="2" type="ORF">SAMN05444417_2411</name>
</gene>
<dbReference type="Proteomes" id="UP000184292">
    <property type="component" value="Unassembled WGS sequence"/>
</dbReference>
<evidence type="ECO:0000256" key="1">
    <source>
        <dbReference type="SAM" id="Phobius"/>
    </source>
</evidence>
<feature type="transmembrane region" description="Helical" evidence="1">
    <location>
        <begin position="13"/>
        <end position="35"/>
    </location>
</feature>
<evidence type="ECO:0000313" key="3">
    <source>
        <dbReference type="Proteomes" id="UP000184292"/>
    </source>
</evidence>
<keyword evidence="3" id="KW-1185">Reference proteome</keyword>
<dbReference type="EMBL" id="FQYO01000004">
    <property type="protein sequence ID" value="SHI99085.1"/>
    <property type="molecule type" value="Genomic_DNA"/>
</dbReference>
<dbReference type="RefSeq" id="WP_073330700.1">
    <property type="nucleotide sequence ID" value="NZ_FQYO01000004.1"/>
</dbReference>
<keyword evidence="1" id="KW-1133">Transmembrane helix</keyword>
<name>A0A1M6FN40_9RHOB</name>
<dbReference type="AlphaFoldDB" id="A0A1M6FN40"/>
<dbReference type="STRING" id="1447782.SAMN05444417_2411"/>
<sequence length="218" mass="24747">MDWLMAHADALNLALNAGMFAVWVFYLQLFLWNYLRARKPRLLINRGKGSDLEALCLVSNMSQEPVYPLNVYFTLDCGDESCRAAITDRDLLAAPADDDPPRDVTSHGPLTQGDFMSIGSFRHMLDLAVKFGEGEPRSLEDLRGRIRTLEVMVTGAFGGDDLEIAARRTFRVVTDREPWTVVPTEPQTRQISSRRERRKLRRMAIDDLARDEKSFRGG</sequence>
<evidence type="ECO:0000313" key="2">
    <source>
        <dbReference type="EMBL" id="SHI99085.1"/>
    </source>
</evidence>
<organism evidence="2 3">
    <name type="scientific">Wenxinia saemankumensis</name>
    <dbReference type="NCBI Taxonomy" id="1447782"/>
    <lineage>
        <taxon>Bacteria</taxon>
        <taxon>Pseudomonadati</taxon>
        <taxon>Pseudomonadota</taxon>
        <taxon>Alphaproteobacteria</taxon>
        <taxon>Rhodobacterales</taxon>
        <taxon>Roseobacteraceae</taxon>
        <taxon>Wenxinia</taxon>
    </lineage>
</organism>
<accession>A0A1M6FN40</accession>